<feature type="region of interest" description="Disordered" evidence="3">
    <location>
        <begin position="602"/>
        <end position="646"/>
    </location>
</feature>
<dbReference type="InterPro" id="IPR001611">
    <property type="entry name" value="Leu-rich_rpt"/>
</dbReference>
<feature type="compositionally biased region" description="Low complexity" evidence="3">
    <location>
        <begin position="525"/>
        <end position="547"/>
    </location>
</feature>
<keyword evidence="2" id="KW-0677">Repeat</keyword>
<name>A0A6G0QV38_9STRA</name>
<dbReference type="InterPro" id="IPR040091">
    <property type="entry name" value="LRRC56"/>
</dbReference>
<evidence type="ECO:0000256" key="1">
    <source>
        <dbReference type="ARBA" id="ARBA00022614"/>
    </source>
</evidence>
<feature type="compositionally biased region" description="Basic and acidic residues" evidence="3">
    <location>
        <begin position="613"/>
        <end position="623"/>
    </location>
</feature>
<dbReference type="PANTHER" id="PTHR22708:SF0">
    <property type="entry name" value="LEUCINE-RICH REPEAT-CONTAINING PROTEIN 56"/>
    <property type="match status" value="1"/>
</dbReference>
<evidence type="ECO:0008006" key="6">
    <source>
        <dbReference type="Google" id="ProtNLM"/>
    </source>
</evidence>
<dbReference type="EMBL" id="QXFY01002103">
    <property type="protein sequence ID" value="KAE9303017.1"/>
    <property type="molecule type" value="Genomic_DNA"/>
</dbReference>
<dbReference type="Gene3D" id="3.80.10.10">
    <property type="entry name" value="Ribonuclease Inhibitor"/>
    <property type="match status" value="1"/>
</dbReference>
<dbReference type="InterPro" id="IPR025875">
    <property type="entry name" value="Leu-rich_rpt_4"/>
</dbReference>
<feature type="region of interest" description="Disordered" evidence="3">
    <location>
        <begin position="368"/>
        <end position="414"/>
    </location>
</feature>
<dbReference type="PANTHER" id="PTHR22708">
    <property type="entry name" value="LEUCINE-RICH REPEAT-CONTAINING PROTEIN 56"/>
    <property type="match status" value="1"/>
</dbReference>
<feature type="region of interest" description="Disordered" evidence="3">
    <location>
        <begin position="713"/>
        <end position="739"/>
    </location>
</feature>
<dbReference type="SUPFAM" id="SSF52058">
    <property type="entry name" value="L domain-like"/>
    <property type="match status" value="1"/>
</dbReference>
<comment type="caution">
    <text evidence="4">The sequence shown here is derived from an EMBL/GenBank/DDBJ whole genome shotgun (WGS) entry which is preliminary data.</text>
</comment>
<dbReference type="AlphaFoldDB" id="A0A6G0QV38"/>
<protein>
    <recommendedName>
        <fullName evidence="6">Leucine-rich repeat-containing protein 56</fullName>
    </recommendedName>
</protein>
<evidence type="ECO:0000313" key="5">
    <source>
        <dbReference type="Proteomes" id="UP000486351"/>
    </source>
</evidence>
<dbReference type="PROSITE" id="PS51450">
    <property type="entry name" value="LRR"/>
    <property type="match status" value="1"/>
</dbReference>
<dbReference type="Proteomes" id="UP000486351">
    <property type="component" value="Unassembled WGS sequence"/>
</dbReference>
<evidence type="ECO:0000256" key="2">
    <source>
        <dbReference type="ARBA" id="ARBA00022737"/>
    </source>
</evidence>
<gene>
    <name evidence="4" type="ORF">PF008_g22336</name>
</gene>
<feature type="region of interest" description="Disordered" evidence="3">
    <location>
        <begin position="285"/>
        <end position="343"/>
    </location>
</feature>
<dbReference type="InterPro" id="IPR032675">
    <property type="entry name" value="LRR_dom_sf"/>
</dbReference>
<keyword evidence="1" id="KW-0433">Leucine-rich repeat</keyword>
<organism evidence="4 5">
    <name type="scientific">Phytophthora fragariae</name>
    <dbReference type="NCBI Taxonomy" id="53985"/>
    <lineage>
        <taxon>Eukaryota</taxon>
        <taxon>Sar</taxon>
        <taxon>Stramenopiles</taxon>
        <taxon>Oomycota</taxon>
        <taxon>Peronosporomycetes</taxon>
        <taxon>Peronosporales</taxon>
        <taxon>Peronosporaceae</taxon>
        <taxon>Phytophthora</taxon>
    </lineage>
</organism>
<dbReference type="Pfam" id="PF12799">
    <property type="entry name" value="LRR_4"/>
    <property type="match status" value="1"/>
</dbReference>
<accession>A0A6G0QV38</accession>
<feature type="region of interest" description="Disordered" evidence="3">
    <location>
        <begin position="516"/>
        <end position="547"/>
    </location>
</feature>
<evidence type="ECO:0000256" key="3">
    <source>
        <dbReference type="SAM" id="MobiDB-lite"/>
    </source>
</evidence>
<proteinExistence type="predicted"/>
<sequence>MSTIVVDDLRHEMDENVVAALTTTKRKPSGGGPKLGDVKASFLIRTLPRDCNPTPVPTGGMSASMSGLLSPLMNKRSSRQEAELEVLQLDNPFDDITEEKLRQLTGNQDLKRVTSLQISVDSSKQSVEVIGELLPSLQQLRLQPSSLSSFRDLGTSLRSLRILWAMHCQISDLDGIGALLNLQELYLQHNNVSDMSPLAMHEELRIIDLEGNRVADIGQTEQLAFCPQLTTLNLTGNPVESVERYRQIVANFVPQLASLDDRAFSDSEQAKLSDSEIDAVIIKHREQQKADTSGGESTTNLRTLGSSDINSPRQLSYSSSTASLNGLPVDSSHNDDSGSRLTHGTDIVFAGNVTSALRRHRYEAETGSMLDVHGSSGASSEGSGSAVDSRPSSAHGLPDRPKTPARRISITDTLDRARELDTHKNKSRDAILDELKSWQLDSIGTSQIGFPRDTDEALYMEIDSSANRSRSRRKGSIDIIGSDATAAARARLERRPNTSAGVLRNGANVREAFVDISTSKNNCPRPSSRGGSSRQRGSSSTSSGVDILILDGGDDIRRPCSPSKTPRGIYTTASSCTKALGHHHDWNLELLSPKVDITTAKRHLPSSLTSKQQLERSQMREESSDSDADDESSVCPAASTEFGSPTPVPKTAFFNVAESLNAIEKWRDEMEYDAEDSAILSVASLQQSCLSPRTGTGYVREISVSDGSNSCCSVNQQNSPTRQQQDSKLALGPGNHESDNHNVKLLKEKHGLLKTRDGFRSYFRGMEEERLEGILHQAFAVSDKVRRRMQLMSGFFRHELQ</sequence>
<feature type="compositionally biased region" description="Low complexity" evidence="3">
    <location>
        <begin position="374"/>
        <end position="386"/>
    </location>
</feature>
<evidence type="ECO:0000313" key="4">
    <source>
        <dbReference type="EMBL" id="KAE9303017.1"/>
    </source>
</evidence>
<reference evidence="4 5" key="1">
    <citation type="submission" date="2018-09" db="EMBL/GenBank/DDBJ databases">
        <title>Genomic investigation of the strawberry pathogen Phytophthora fragariae indicates pathogenicity is determined by transcriptional variation in three key races.</title>
        <authorList>
            <person name="Adams T.M."/>
            <person name="Armitage A.D."/>
            <person name="Sobczyk M.K."/>
            <person name="Bates H.J."/>
            <person name="Dunwell J.M."/>
            <person name="Nellist C.F."/>
            <person name="Harrison R.J."/>
        </authorList>
    </citation>
    <scope>NUCLEOTIDE SEQUENCE [LARGE SCALE GENOMIC DNA]</scope>
    <source>
        <strain evidence="4 5">NOV-77</strain>
    </source>
</reference>
<feature type="compositionally biased region" description="Polar residues" evidence="3">
    <location>
        <begin position="290"/>
        <end position="324"/>
    </location>
</feature>